<gene>
    <name evidence="1" type="ORF">SDC9_201157</name>
</gene>
<proteinExistence type="predicted"/>
<evidence type="ECO:0008006" key="2">
    <source>
        <dbReference type="Google" id="ProtNLM"/>
    </source>
</evidence>
<dbReference type="Pfam" id="PF06041">
    <property type="entry name" value="DUF924"/>
    <property type="match status" value="1"/>
</dbReference>
<evidence type="ECO:0000313" key="1">
    <source>
        <dbReference type="EMBL" id="MPN53493.1"/>
    </source>
</evidence>
<dbReference type="AlphaFoldDB" id="A0A645J219"/>
<sequence length="95" mass="11237">MALAQEAISLDLDKQLSLEQRTFLYMPFMHSESKLIHEFALKLFQRLNNPLNLDYEKQHKAIIDRFGRYPHRNAILARSSTAEELEFLTQPNSRF</sequence>
<dbReference type="InterPro" id="IPR010323">
    <property type="entry name" value="DUF924"/>
</dbReference>
<accession>A0A645J219</accession>
<comment type="caution">
    <text evidence="1">The sequence shown here is derived from an EMBL/GenBank/DDBJ whole genome shotgun (WGS) entry which is preliminary data.</text>
</comment>
<dbReference type="Gene3D" id="1.25.40.10">
    <property type="entry name" value="Tetratricopeptide repeat domain"/>
    <property type="match status" value="1"/>
</dbReference>
<dbReference type="EMBL" id="VSSQ01120653">
    <property type="protein sequence ID" value="MPN53493.1"/>
    <property type="molecule type" value="Genomic_DNA"/>
</dbReference>
<organism evidence="1">
    <name type="scientific">bioreactor metagenome</name>
    <dbReference type="NCBI Taxonomy" id="1076179"/>
    <lineage>
        <taxon>unclassified sequences</taxon>
        <taxon>metagenomes</taxon>
        <taxon>ecological metagenomes</taxon>
    </lineage>
</organism>
<name>A0A645J219_9ZZZZ</name>
<dbReference type="SUPFAM" id="SSF48452">
    <property type="entry name" value="TPR-like"/>
    <property type="match status" value="1"/>
</dbReference>
<dbReference type="InterPro" id="IPR011990">
    <property type="entry name" value="TPR-like_helical_dom_sf"/>
</dbReference>
<protein>
    <recommendedName>
        <fullName evidence="2">DUF924 domain-containing protein</fullName>
    </recommendedName>
</protein>
<reference evidence="1" key="1">
    <citation type="submission" date="2019-08" db="EMBL/GenBank/DDBJ databases">
        <authorList>
            <person name="Kucharzyk K."/>
            <person name="Murdoch R.W."/>
            <person name="Higgins S."/>
            <person name="Loffler F."/>
        </authorList>
    </citation>
    <scope>NUCLEOTIDE SEQUENCE</scope>
</reference>